<evidence type="ECO:0000313" key="2">
    <source>
        <dbReference type="Proteomes" id="UP000633136"/>
    </source>
</evidence>
<reference evidence="1" key="2">
    <citation type="submission" date="2020-09" db="EMBL/GenBank/DDBJ databases">
        <authorList>
            <person name="Sun Q."/>
            <person name="Zhou Y."/>
        </authorList>
    </citation>
    <scope>NUCLEOTIDE SEQUENCE</scope>
    <source>
        <strain evidence="1">CGMCC 1.15388</strain>
    </source>
</reference>
<dbReference type="EMBL" id="BMIS01000001">
    <property type="protein sequence ID" value="GGE57837.1"/>
    <property type="molecule type" value="Genomic_DNA"/>
</dbReference>
<dbReference type="AlphaFoldDB" id="A0A917AJS4"/>
<organism evidence="1 2">
    <name type="scientific">Nesterenkonia cremea</name>
    <dbReference type="NCBI Taxonomy" id="1882340"/>
    <lineage>
        <taxon>Bacteria</taxon>
        <taxon>Bacillati</taxon>
        <taxon>Actinomycetota</taxon>
        <taxon>Actinomycetes</taxon>
        <taxon>Micrococcales</taxon>
        <taxon>Micrococcaceae</taxon>
        <taxon>Nesterenkonia</taxon>
    </lineage>
</organism>
<gene>
    <name evidence="1" type="ORF">GCM10011401_00680</name>
</gene>
<accession>A0A917AJS4</accession>
<reference evidence="1" key="1">
    <citation type="journal article" date="2014" name="Int. J. Syst. Evol. Microbiol.">
        <title>Complete genome sequence of Corynebacterium casei LMG S-19264T (=DSM 44701T), isolated from a smear-ripened cheese.</title>
        <authorList>
            <consortium name="US DOE Joint Genome Institute (JGI-PGF)"/>
            <person name="Walter F."/>
            <person name="Albersmeier A."/>
            <person name="Kalinowski J."/>
            <person name="Ruckert C."/>
        </authorList>
    </citation>
    <scope>NUCLEOTIDE SEQUENCE</scope>
    <source>
        <strain evidence="1">CGMCC 1.15388</strain>
    </source>
</reference>
<dbReference type="Proteomes" id="UP000633136">
    <property type="component" value="Unassembled WGS sequence"/>
</dbReference>
<proteinExistence type="predicted"/>
<evidence type="ECO:0000313" key="1">
    <source>
        <dbReference type="EMBL" id="GGE57837.1"/>
    </source>
</evidence>
<protein>
    <submittedName>
        <fullName evidence="1">Uncharacterized protein</fullName>
    </submittedName>
</protein>
<sequence>MRPRQASVPLQPSRSLYELHPGSIDEEIAAIYVNPPLLDFLRWWENSWINNFLAGENQYVNNERAALLRGAFEKLVPLLEVSTPVWISVDPQYPDDITSADAWP</sequence>
<comment type="caution">
    <text evidence="1">The sequence shown here is derived from an EMBL/GenBank/DDBJ whole genome shotgun (WGS) entry which is preliminary data.</text>
</comment>
<name>A0A917AJS4_9MICC</name>
<keyword evidence="2" id="KW-1185">Reference proteome</keyword>
<dbReference type="RefSeq" id="WP_188681997.1">
    <property type="nucleotide sequence ID" value="NZ_BMIS01000001.1"/>
</dbReference>